<dbReference type="Proteomes" id="UP001165986">
    <property type="component" value="Unassembled WGS sequence"/>
</dbReference>
<comment type="caution">
    <text evidence="1">The sequence shown here is derived from an EMBL/GenBank/DDBJ whole genome shotgun (WGS) entry which is preliminary data.</text>
</comment>
<sequence length="100" mass="11465">MKLIQILKVIVIPVLTVFSFLGASNIALADYLKSQGTGGNYRYELWSTDDNNYYYLKIWLHEASSKSDPYSTTIKFTSSREALIYFDCNYTGKNLPECSR</sequence>
<dbReference type="EMBL" id="VJXY01000001">
    <property type="protein sequence ID" value="MBD6614587.1"/>
    <property type="molecule type" value="Genomic_DNA"/>
</dbReference>
<reference evidence="1" key="1">
    <citation type="submission" date="2019-07" db="EMBL/GenBank/DDBJ databases">
        <title>Toxilogical consequences of a new and cryptic species of cyanobacteria (Komarekiella delphini-convector) recovered from the epidermis of a bottlenose dolphin and 1500 ft. in the air.</title>
        <authorList>
            <person name="Brown A.O."/>
            <person name="Dvorak P."/>
            <person name="Villanueva C.D."/>
            <person name="Foss A.J."/>
            <person name="Garvey A.D."/>
            <person name="Gibson Q.A."/>
            <person name="Johansen J.R."/>
            <person name="Casamatta D.A."/>
        </authorList>
    </citation>
    <scope>NUCLEOTIDE SEQUENCE</scope>
    <source>
        <strain evidence="1">SJRDD-AB1</strain>
    </source>
</reference>
<gene>
    <name evidence="1" type="ORF">FNW02_01550</name>
</gene>
<proteinExistence type="predicted"/>
<dbReference type="AlphaFoldDB" id="A0AA40STA3"/>
<dbReference type="RefSeq" id="WP_191755827.1">
    <property type="nucleotide sequence ID" value="NZ_VJXY01000001.1"/>
</dbReference>
<evidence type="ECO:0000313" key="1">
    <source>
        <dbReference type="EMBL" id="MBD6614587.1"/>
    </source>
</evidence>
<keyword evidence="2" id="KW-1185">Reference proteome</keyword>
<name>A0AA40STA3_9NOST</name>
<evidence type="ECO:0000313" key="2">
    <source>
        <dbReference type="Proteomes" id="UP001165986"/>
    </source>
</evidence>
<protein>
    <submittedName>
        <fullName evidence="1">Uncharacterized protein</fullName>
    </submittedName>
</protein>
<organism evidence="1 2">
    <name type="scientific">Komarekiella delphini-convector SJRDD-AB1</name>
    <dbReference type="NCBI Taxonomy" id="2593771"/>
    <lineage>
        <taxon>Bacteria</taxon>
        <taxon>Bacillati</taxon>
        <taxon>Cyanobacteriota</taxon>
        <taxon>Cyanophyceae</taxon>
        <taxon>Nostocales</taxon>
        <taxon>Nostocaceae</taxon>
        <taxon>Komarekiella</taxon>
        <taxon>Komarekiella delphini-convector</taxon>
    </lineage>
</organism>
<accession>A0AA40STA3</accession>